<feature type="transmembrane region" description="Helical" evidence="10">
    <location>
        <begin position="256"/>
        <end position="277"/>
    </location>
</feature>
<dbReference type="Proteomes" id="UP001299220">
    <property type="component" value="Unassembled WGS sequence"/>
</dbReference>
<comment type="cofactor">
    <cofactor evidence="10">
        <name>FMN</name>
        <dbReference type="ChEBI" id="CHEBI:58210"/>
    </cofactor>
</comment>
<evidence type="ECO:0000256" key="8">
    <source>
        <dbReference type="ARBA" id="ARBA00022989"/>
    </source>
</evidence>
<comment type="similarity">
    <text evidence="10">Belongs to the NqrB/RnfD family.</text>
</comment>
<comment type="subunit">
    <text evidence="10">The complex is composed of six subunits: RnfA, RnfB, RnfC, RnfD, RnfE and RnfG.</text>
</comment>
<dbReference type="EMBL" id="JAFBIT010000001">
    <property type="protein sequence ID" value="MCF2651099.1"/>
    <property type="molecule type" value="Genomic_DNA"/>
</dbReference>
<feature type="modified residue" description="FMN phosphoryl threonine" evidence="10">
    <location>
        <position position="157"/>
    </location>
</feature>
<dbReference type="PANTHER" id="PTHR30578">
    <property type="entry name" value="ELECTRON TRANSPORT COMPLEX PROTEIN RNFD"/>
    <property type="match status" value="1"/>
</dbReference>
<gene>
    <name evidence="10" type="primary">rnfD</name>
    <name evidence="11" type="ORF">JQM67_00545</name>
</gene>
<evidence type="ECO:0000256" key="10">
    <source>
        <dbReference type="HAMAP-Rule" id="MF_00462"/>
    </source>
</evidence>
<evidence type="ECO:0000256" key="1">
    <source>
        <dbReference type="ARBA" id="ARBA00022448"/>
    </source>
</evidence>
<keyword evidence="10" id="KW-1003">Cell membrane</keyword>
<protein>
    <recommendedName>
        <fullName evidence="10">Ion-translocating oxidoreductase complex subunit D</fullName>
        <ecNumber evidence="10">7.-.-.-</ecNumber>
    </recommendedName>
    <alternativeName>
        <fullName evidence="10">Rnf electron transport complex subunit D</fullName>
    </alternativeName>
</protein>
<evidence type="ECO:0000256" key="3">
    <source>
        <dbReference type="ARBA" id="ARBA00022630"/>
    </source>
</evidence>
<keyword evidence="2 10" id="KW-0597">Phosphoprotein</keyword>
<evidence type="ECO:0000256" key="4">
    <source>
        <dbReference type="ARBA" id="ARBA00022643"/>
    </source>
</evidence>
<name>A0ABS9CIW4_9FIRM</name>
<evidence type="ECO:0000256" key="9">
    <source>
        <dbReference type="ARBA" id="ARBA00023136"/>
    </source>
</evidence>
<feature type="transmembrane region" description="Helical" evidence="10">
    <location>
        <begin position="231"/>
        <end position="249"/>
    </location>
</feature>
<keyword evidence="7 10" id="KW-0249">Electron transport</keyword>
<feature type="transmembrane region" description="Helical" evidence="10">
    <location>
        <begin position="44"/>
        <end position="61"/>
    </location>
</feature>
<organism evidence="11 12">
    <name type="scientific">Anaeromassilibacillus senegalensis</name>
    <dbReference type="NCBI Taxonomy" id="1673717"/>
    <lineage>
        <taxon>Bacteria</taxon>
        <taxon>Bacillati</taxon>
        <taxon>Bacillota</taxon>
        <taxon>Clostridia</taxon>
        <taxon>Eubacteriales</taxon>
        <taxon>Acutalibacteraceae</taxon>
        <taxon>Anaeromassilibacillus</taxon>
    </lineage>
</organism>
<keyword evidence="8 10" id="KW-1133">Transmembrane helix</keyword>
<comment type="function">
    <text evidence="10">Part of a membrane-bound complex that couples electron transfer with translocation of ions across the membrane.</text>
</comment>
<comment type="caution">
    <text evidence="11">The sequence shown here is derived from an EMBL/GenBank/DDBJ whole genome shotgun (WGS) entry which is preliminary data.</text>
</comment>
<sequence length="318" mass="33289">MNKLIVSSSPHFHAKDTTQTLMLDVIIALTPAMIASVILFGFRAAVIILTTVAACILSEYVSRRVMKRPQTVGDLSCVVTGVLLAMNLPVSISPIIAAFGGVIAIVVVKQMFGGIGQNFVNPALTARIILMNSFPAKMTAWTAPMNHSFADATTTATPLGMLAEGSADAMPSYLDMLLGNTGGCLGETCALALLIGGIYLVARRVISPVIPVTYLATAAVLSLLLGRDPLFDLLSGGLMIGAIFMATDYTTSPINFGARIVYAIGCGVLTILIRQFGSLPEGVSYSIVLMNILVPLIERAVKPRAFGKAKAGKAGAAK</sequence>
<comment type="subcellular location">
    <subcellularLocation>
        <location evidence="10">Cell membrane</location>
        <topology evidence="10">Multi-pass membrane protein</topology>
    </subcellularLocation>
</comment>
<feature type="transmembrane region" description="Helical" evidence="10">
    <location>
        <begin position="209"/>
        <end position="225"/>
    </location>
</feature>
<evidence type="ECO:0000256" key="7">
    <source>
        <dbReference type="ARBA" id="ARBA00022982"/>
    </source>
</evidence>
<evidence type="ECO:0000256" key="2">
    <source>
        <dbReference type="ARBA" id="ARBA00022553"/>
    </source>
</evidence>
<keyword evidence="1 10" id="KW-0813">Transport</keyword>
<evidence type="ECO:0000313" key="11">
    <source>
        <dbReference type="EMBL" id="MCF2651099.1"/>
    </source>
</evidence>
<keyword evidence="3 10" id="KW-0285">Flavoprotein</keyword>
<feature type="transmembrane region" description="Helical" evidence="10">
    <location>
        <begin position="82"/>
        <end position="108"/>
    </location>
</feature>
<accession>A0ABS9CIW4</accession>
<dbReference type="NCBIfam" id="TIGR01946">
    <property type="entry name" value="rnfD"/>
    <property type="match status" value="1"/>
</dbReference>
<dbReference type="InterPro" id="IPR011303">
    <property type="entry name" value="RnfD_bac"/>
</dbReference>
<keyword evidence="9 10" id="KW-0472">Membrane</keyword>
<dbReference type="Pfam" id="PF03116">
    <property type="entry name" value="NQR2_RnfD_RnfE"/>
    <property type="match status" value="1"/>
</dbReference>
<keyword evidence="4 10" id="KW-0288">FMN</keyword>
<keyword evidence="5 10" id="KW-0812">Transmembrane</keyword>
<dbReference type="PANTHER" id="PTHR30578:SF0">
    <property type="entry name" value="ION-TRANSLOCATING OXIDOREDUCTASE COMPLEX SUBUNIT D"/>
    <property type="match status" value="1"/>
</dbReference>
<feature type="transmembrane region" description="Helical" evidence="10">
    <location>
        <begin position="283"/>
        <end position="301"/>
    </location>
</feature>
<reference evidence="11 12" key="1">
    <citation type="submission" date="2020-12" db="EMBL/GenBank/DDBJ databases">
        <title>Whole genome sequences of gut porcine anaerobes.</title>
        <authorList>
            <person name="Kubasova T."/>
            <person name="Jahodarova E."/>
            <person name="Rychlik I."/>
        </authorList>
    </citation>
    <scope>NUCLEOTIDE SEQUENCE [LARGE SCALE GENOMIC DNA]</scope>
    <source>
        <strain evidence="11 12">An867</strain>
    </source>
</reference>
<dbReference type="EC" id="7.-.-.-" evidence="10"/>
<evidence type="ECO:0000313" key="12">
    <source>
        <dbReference type="Proteomes" id="UP001299220"/>
    </source>
</evidence>
<evidence type="ECO:0000256" key="5">
    <source>
        <dbReference type="ARBA" id="ARBA00022692"/>
    </source>
</evidence>
<feature type="transmembrane region" description="Helical" evidence="10">
    <location>
        <begin position="21"/>
        <end position="38"/>
    </location>
</feature>
<dbReference type="HAMAP" id="MF_00462">
    <property type="entry name" value="RsxD_RnfD"/>
    <property type="match status" value="1"/>
</dbReference>
<keyword evidence="6 10" id="KW-1278">Translocase</keyword>
<dbReference type="InterPro" id="IPR004338">
    <property type="entry name" value="NqrB/RnfD"/>
</dbReference>
<feature type="transmembrane region" description="Helical" evidence="10">
    <location>
        <begin position="177"/>
        <end position="202"/>
    </location>
</feature>
<dbReference type="RefSeq" id="WP_235322043.1">
    <property type="nucleotide sequence ID" value="NZ_JAFBIT010000001.1"/>
</dbReference>
<proteinExistence type="inferred from homology"/>
<keyword evidence="12" id="KW-1185">Reference proteome</keyword>
<evidence type="ECO:0000256" key="6">
    <source>
        <dbReference type="ARBA" id="ARBA00022967"/>
    </source>
</evidence>